<gene>
    <name evidence="1" type="ORF">E6O51_06710</name>
</gene>
<dbReference type="OrthoDB" id="191143at2"/>
<evidence type="ECO:0000313" key="2">
    <source>
        <dbReference type="Proteomes" id="UP000307956"/>
    </source>
</evidence>
<dbReference type="AlphaFoldDB" id="A0A4S4AT78"/>
<dbReference type="InterPro" id="IPR025737">
    <property type="entry name" value="FApF"/>
</dbReference>
<dbReference type="Proteomes" id="UP000307956">
    <property type="component" value="Unassembled WGS sequence"/>
</dbReference>
<sequence length="338" mass="37265">MHIYAYIRIRLSEKNRSSPRRHPLEWHLAARTGLRHAGQDITCALGGTLVHVKQKISTQILVAAACVQTPAFAIDTDPLDYVAPKPGVSVLGLYYGDWDSDRQYARGHRAGSNSIDLNYGVATYVKFHDVAGYVVGTKIVVPVNHLRVSPPGGEDSHGSGIGDPTFVFPVWLYSKPETRTYFAVTPRLQVPWGKYHRHSTINPGANRYTFVLQPGFTTGLTEKLSWDLVGDVQFFGKNDDIPGGGSLKQKPLYSLQTHLTYAVLPGLEASVGAYRYTGGETEVRGVDSNDRTRTTTAIASLGYWATGADNFLIQYRTDTSTESGPKFSGVQLRYLHVF</sequence>
<proteinExistence type="predicted"/>
<dbReference type="EMBL" id="SSOD01000004">
    <property type="protein sequence ID" value="THF62644.1"/>
    <property type="molecule type" value="Genomic_DNA"/>
</dbReference>
<evidence type="ECO:0000313" key="1">
    <source>
        <dbReference type="EMBL" id="THF62644.1"/>
    </source>
</evidence>
<comment type="caution">
    <text evidence="1">The sequence shown here is derived from an EMBL/GenBank/DDBJ whole genome shotgun (WGS) entry which is preliminary data.</text>
</comment>
<keyword evidence="2" id="KW-1185">Reference proteome</keyword>
<protein>
    <submittedName>
        <fullName evidence="1">Transporter</fullName>
    </submittedName>
</protein>
<reference evidence="1 2" key="1">
    <citation type="submission" date="2019-04" db="EMBL/GenBank/DDBJ databases">
        <title>Azoarcus rhizosphaerae sp. nov. isolated from rhizosphere of Ficus religiosa.</title>
        <authorList>
            <person name="Lin S.-Y."/>
            <person name="Hameed A."/>
            <person name="Hsu Y.-H."/>
            <person name="Young C.-C."/>
        </authorList>
    </citation>
    <scope>NUCLEOTIDE SEQUENCE [LARGE SCALE GENOMIC DNA]</scope>
    <source>
        <strain evidence="1 2">CC-YHH848</strain>
    </source>
</reference>
<organism evidence="1 2">
    <name type="scientific">Pseudothauera rhizosphaerae</name>
    <dbReference type="NCBI Taxonomy" id="2565932"/>
    <lineage>
        <taxon>Bacteria</taxon>
        <taxon>Pseudomonadati</taxon>
        <taxon>Pseudomonadota</taxon>
        <taxon>Betaproteobacteria</taxon>
        <taxon>Rhodocyclales</taxon>
        <taxon>Zoogloeaceae</taxon>
        <taxon>Pseudothauera</taxon>
    </lineage>
</organism>
<name>A0A4S4AT78_9RHOO</name>
<accession>A0A4S4AT78</accession>
<dbReference type="Pfam" id="PF13557">
    <property type="entry name" value="Phenol_MetA_deg"/>
    <property type="match status" value="1"/>
</dbReference>